<dbReference type="Pfam" id="PF02472">
    <property type="entry name" value="ExbD"/>
    <property type="match status" value="1"/>
</dbReference>
<dbReference type="InterPro" id="IPR003400">
    <property type="entry name" value="ExbD"/>
</dbReference>
<dbReference type="GO" id="GO:0015031">
    <property type="term" value="P:protein transport"/>
    <property type="evidence" value="ECO:0007669"/>
    <property type="project" value="UniProtKB-KW"/>
</dbReference>
<evidence type="ECO:0000256" key="8">
    <source>
        <dbReference type="SAM" id="Phobius"/>
    </source>
</evidence>
<evidence type="ECO:0000256" key="2">
    <source>
        <dbReference type="ARBA" id="ARBA00005811"/>
    </source>
</evidence>
<evidence type="ECO:0000313" key="9">
    <source>
        <dbReference type="EMBL" id="RIJ22329.1"/>
    </source>
</evidence>
<comment type="caution">
    <text evidence="9">The sequence shown here is derived from an EMBL/GenBank/DDBJ whole genome shotgun (WGS) entry which is preliminary data.</text>
</comment>
<proteinExistence type="inferred from homology"/>
<sequence length="135" mass="14832">MRGRQSKQADEASVDLTPMLDVVFILLIFFIVTSTFIQEEALGLEPPPPPSQAESNPDDTAILVYVGEDNLITVNGRLTDIGGVRANMERLRAENPESALIIQAHPRARTGTIVKIRDEAYNAQMSRVNIVQSEG</sequence>
<comment type="subcellular location">
    <subcellularLocation>
        <location evidence="1">Cell membrane</location>
        <topology evidence="1">Single-pass membrane protein</topology>
    </subcellularLocation>
    <subcellularLocation>
        <location evidence="7">Cell membrane</location>
        <topology evidence="7">Single-pass type II membrane protein</topology>
    </subcellularLocation>
</comment>
<evidence type="ECO:0000313" key="10">
    <source>
        <dbReference type="Proteomes" id="UP000265431"/>
    </source>
</evidence>
<protein>
    <submittedName>
        <fullName evidence="9">Biopolymer transporter ExbD</fullName>
    </submittedName>
</protein>
<keyword evidence="5 8" id="KW-1133">Transmembrane helix</keyword>
<dbReference type="AlphaFoldDB" id="A0A399QYD2"/>
<accession>A0A399QYD2</accession>
<keyword evidence="7" id="KW-0653">Protein transport</keyword>
<keyword evidence="6 8" id="KW-0472">Membrane</keyword>
<keyword evidence="4 7" id="KW-0812">Transmembrane</keyword>
<evidence type="ECO:0000256" key="7">
    <source>
        <dbReference type="RuleBase" id="RU003879"/>
    </source>
</evidence>
<keyword evidence="7" id="KW-0813">Transport</keyword>
<evidence type="ECO:0000256" key="6">
    <source>
        <dbReference type="ARBA" id="ARBA00023136"/>
    </source>
</evidence>
<reference evidence="9 10" key="1">
    <citation type="submission" date="2018-08" db="EMBL/GenBank/DDBJ databases">
        <title>Henriciella mobilis sp. nov., isolated from seawater.</title>
        <authorList>
            <person name="Cheng H."/>
            <person name="Wu Y.-H."/>
            <person name="Xu X.-W."/>
            <person name="Guo L.-L."/>
        </authorList>
    </citation>
    <scope>NUCLEOTIDE SEQUENCE [LARGE SCALE GENOMIC DNA]</scope>
    <source>
        <strain evidence="9 10">CCUG66934</strain>
    </source>
</reference>
<feature type="transmembrane region" description="Helical" evidence="8">
    <location>
        <begin position="12"/>
        <end position="32"/>
    </location>
</feature>
<comment type="similarity">
    <text evidence="2 7">Belongs to the ExbD/TolR family.</text>
</comment>
<keyword evidence="3" id="KW-1003">Cell membrane</keyword>
<evidence type="ECO:0000256" key="3">
    <source>
        <dbReference type="ARBA" id="ARBA00022475"/>
    </source>
</evidence>
<gene>
    <name evidence="9" type="ORF">D1224_12305</name>
</gene>
<evidence type="ECO:0000256" key="1">
    <source>
        <dbReference type="ARBA" id="ARBA00004162"/>
    </source>
</evidence>
<dbReference type="EMBL" id="QWGB01000007">
    <property type="protein sequence ID" value="RIJ22329.1"/>
    <property type="molecule type" value="Genomic_DNA"/>
</dbReference>
<dbReference type="PANTHER" id="PTHR30558:SF13">
    <property type="entry name" value="BIOPOLYMER TRANSPORT PROTEIN EXBD2"/>
    <property type="match status" value="1"/>
</dbReference>
<dbReference type="Proteomes" id="UP000265431">
    <property type="component" value="Unassembled WGS sequence"/>
</dbReference>
<dbReference type="OrthoDB" id="5456447at2"/>
<name>A0A399QYD2_9PROT</name>
<dbReference type="GO" id="GO:0005886">
    <property type="term" value="C:plasma membrane"/>
    <property type="evidence" value="ECO:0007669"/>
    <property type="project" value="UniProtKB-SubCell"/>
</dbReference>
<dbReference type="RefSeq" id="WP_119380247.1">
    <property type="nucleotide sequence ID" value="NZ_QWGB01000007.1"/>
</dbReference>
<keyword evidence="10" id="KW-1185">Reference proteome</keyword>
<evidence type="ECO:0000256" key="4">
    <source>
        <dbReference type="ARBA" id="ARBA00022692"/>
    </source>
</evidence>
<organism evidence="9 10">
    <name type="scientific">Henriciella barbarensis</name>
    <dbReference type="NCBI Taxonomy" id="86342"/>
    <lineage>
        <taxon>Bacteria</taxon>
        <taxon>Pseudomonadati</taxon>
        <taxon>Pseudomonadota</taxon>
        <taxon>Alphaproteobacteria</taxon>
        <taxon>Hyphomonadales</taxon>
        <taxon>Hyphomonadaceae</taxon>
        <taxon>Henriciella</taxon>
    </lineage>
</organism>
<dbReference type="PANTHER" id="PTHR30558">
    <property type="entry name" value="EXBD MEMBRANE COMPONENT OF PMF-DRIVEN MACROMOLECULE IMPORT SYSTEM"/>
    <property type="match status" value="1"/>
</dbReference>
<dbReference type="GO" id="GO:0022857">
    <property type="term" value="F:transmembrane transporter activity"/>
    <property type="evidence" value="ECO:0007669"/>
    <property type="project" value="InterPro"/>
</dbReference>
<evidence type="ECO:0000256" key="5">
    <source>
        <dbReference type="ARBA" id="ARBA00022989"/>
    </source>
</evidence>